<dbReference type="AlphaFoldDB" id="A0A4Q7PHA5"/>
<protein>
    <submittedName>
        <fullName evidence="1">Ligand-binding SRPBCC domain-containing protein</fullName>
    </submittedName>
</protein>
<reference evidence="1 2" key="1">
    <citation type="submission" date="2019-02" db="EMBL/GenBank/DDBJ databases">
        <title>Genomic Encyclopedia of Type Strains, Phase IV (KMG-IV): sequencing the most valuable type-strain genomes for metagenomic binning, comparative biology and taxonomic classification.</title>
        <authorList>
            <person name="Goeker M."/>
        </authorList>
    </citation>
    <scope>NUCLEOTIDE SEQUENCE [LARGE SCALE GENOMIC DNA]</scope>
    <source>
        <strain evidence="1 2">DSM 17196</strain>
    </source>
</reference>
<dbReference type="CDD" id="cd07820">
    <property type="entry name" value="SRPBCC_3"/>
    <property type="match status" value="1"/>
</dbReference>
<dbReference type="Gene3D" id="3.30.530.20">
    <property type="match status" value="1"/>
</dbReference>
<dbReference type="InterPro" id="IPR023393">
    <property type="entry name" value="START-like_dom_sf"/>
</dbReference>
<proteinExistence type="predicted"/>
<name>A0A4Q7PHA5_9FLAO</name>
<accession>A0A4Q7PHA5</accession>
<evidence type="ECO:0000313" key="1">
    <source>
        <dbReference type="EMBL" id="RZS99914.1"/>
    </source>
</evidence>
<dbReference type="EMBL" id="SGXE01000001">
    <property type="protein sequence ID" value="RZS99914.1"/>
    <property type="molecule type" value="Genomic_DNA"/>
</dbReference>
<dbReference type="SUPFAM" id="SSF55961">
    <property type="entry name" value="Bet v1-like"/>
    <property type="match status" value="1"/>
</dbReference>
<dbReference type="Proteomes" id="UP000292262">
    <property type="component" value="Unassembled WGS sequence"/>
</dbReference>
<gene>
    <name evidence="1" type="ORF">EV197_1145</name>
</gene>
<keyword evidence="2" id="KW-1185">Reference proteome</keyword>
<comment type="caution">
    <text evidence="1">The sequence shown here is derived from an EMBL/GenBank/DDBJ whole genome shotgun (WGS) entry which is preliminary data.</text>
</comment>
<organism evidence="1 2">
    <name type="scientific">Aquimarina brevivitae</name>
    <dbReference type="NCBI Taxonomy" id="323412"/>
    <lineage>
        <taxon>Bacteria</taxon>
        <taxon>Pseudomonadati</taxon>
        <taxon>Bacteroidota</taxon>
        <taxon>Flavobacteriia</taxon>
        <taxon>Flavobacteriales</taxon>
        <taxon>Flavobacteriaceae</taxon>
        <taxon>Aquimarina</taxon>
    </lineage>
</organism>
<dbReference type="OrthoDB" id="9801773at2"/>
<sequence>MTVIKLTTTIKAPIEKVFNLSRSIDFHIKTASKTNEKVIAGRSTGLIELGETVTWKGKHFVLYLTHQSLITQYDFPKSFTDEMVSGHFNYFKHQHLFDTDHTYTYMTDILSYQVPYGKIGSLIDFLWIKKHLTQFLLHRNTLLKERAMTDT</sequence>
<evidence type="ECO:0000313" key="2">
    <source>
        <dbReference type="Proteomes" id="UP000292262"/>
    </source>
</evidence>
<dbReference type="RefSeq" id="WP_130285727.1">
    <property type="nucleotide sequence ID" value="NZ_SGXE01000001.1"/>
</dbReference>